<protein>
    <submittedName>
        <fullName evidence="1">16629_t:CDS:1</fullName>
    </submittedName>
</protein>
<gene>
    <name evidence="1" type="ORF">RPERSI_LOCUS4732</name>
</gene>
<evidence type="ECO:0000313" key="2">
    <source>
        <dbReference type="Proteomes" id="UP000789920"/>
    </source>
</evidence>
<reference evidence="1" key="1">
    <citation type="submission" date="2021-06" db="EMBL/GenBank/DDBJ databases">
        <authorList>
            <person name="Kallberg Y."/>
            <person name="Tangrot J."/>
            <person name="Rosling A."/>
        </authorList>
    </citation>
    <scope>NUCLEOTIDE SEQUENCE</scope>
    <source>
        <strain evidence="1">MA461A</strain>
    </source>
</reference>
<accession>A0ACA9M500</accession>
<comment type="caution">
    <text evidence="1">The sequence shown here is derived from an EMBL/GenBank/DDBJ whole genome shotgun (WGS) entry which is preliminary data.</text>
</comment>
<sequence>MSQQYYHHMPEPIHYPPPPTQPNSIYPYTHTGSGKTSTYYDDSERPPYEPQNTSYMPPQVSYPPPPSFEQAVNSGSDDAHIKFNPKPKYQDLFWYPTACKQTHRTPSSNPNCQNGQFIAIVVFLLFTYYWVSQVIQTFIHVTTSGVFASYYFLEGTPQGVPSSPTLKSAKRAATTSFGSICFGSLLVAILQVIRELLRSLAQDTDNPLGAFCVACAAVLVGCVDALLEFFNFYAYTQVAIYGKSFCDSAKDTWTMIQDRGVEAIINDNLIGTVIIMGSFLVGMVAALFGYLYTIIFHPNFNVGGGFTPLIVFLSFIIGFQMLSIIGSVIFSGSATTFVCLAENPDALARIKPDLYNAIIRTYPAFAQGIRFFSGLRDCLKR</sequence>
<dbReference type="EMBL" id="CAJVQC010006737">
    <property type="protein sequence ID" value="CAG8570453.1"/>
    <property type="molecule type" value="Genomic_DNA"/>
</dbReference>
<keyword evidence="2" id="KW-1185">Reference proteome</keyword>
<evidence type="ECO:0000313" key="1">
    <source>
        <dbReference type="EMBL" id="CAG8570453.1"/>
    </source>
</evidence>
<name>A0ACA9M500_9GLOM</name>
<organism evidence="1 2">
    <name type="scientific">Racocetra persica</name>
    <dbReference type="NCBI Taxonomy" id="160502"/>
    <lineage>
        <taxon>Eukaryota</taxon>
        <taxon>Fungi</taxon>
        <taxon>Fungi incertae sedis</taxon>
        <taxon>Mucoromycota</taxon>
        <taxon>Glomeromycotina</taxon>
        <taxon>Glomeromycetes</taxon>
        <taxon>Diversisporales</taxon>
        <taxon>Gigasporaceae</taxon>
        <taxon>Racocetra</taxon>
    </lineage>
</organism>
<dbReference type="Proteomes" id="UP000789920">
    <property type="component" value="Unassembled WGS sequence"/>
</dbReference>
<proteinExistence type="predicted"/>